<dbReference type="EMBL" id="JAVDTF010000006">
    <property type="protein sequence ID" value="MDR6786117.1"/>
    <property type="molecule type" value="Genomic_DNA"/>
</dbReference>
<protein>
    <submittedName>
        <fullName evidence="1">RNA polymerase sigma-70 factor (ECF subfamily)</fullName>
    </submittedName>
</protein>
<proteinExistence type="predicted"/>
<organism evidence="1 2">
    <name type="scientific">Pedobacter africanus</name>
    <dbReference type="NCBI Taxonomy" id="151894"/>
    <lineage>
        <taxon>Bacteria</taxon>
        <taxon>Pseudomonadati</taxon>
        <taxon>Bacteroidota</taxon>
        <taxon>Sphingobacteriia</taxon>
        <taxon>Sphingobacteriales</taxon>
        <taxon>Sphingobacteriaceae</taxon>
        <taxon>Pedobacter</taxon>
    </lineage>
</organism>
<evidence type="ECO:0000313" key="1">
    <source>
        <dbReference type="EMBL" id="MDR6786117.1"/>
    </source>
</evidence>
<reference evidence="1" key="1">
    <citation type="submission" date="2023-07" db="EMBL/GenBank/DDBJ databases">
        <title>Sorghum-associated microbial communities from plants grown in Nebraska, USA.</title>
        <authorList>
            <person name="Schachtman D."/>
        </authorList>
    </citation>
    <scope>NUCLEOTIDE SEQUENCE</scope>
    <source>
        <strain evidence="1">2697</strain>
    </source>
</reference>
<gene>
    <name evidence="1" type="ORF">J2X78_004710</name>
</gene>
<accession>A0ACC6L3N0</accession>
<keyword evidence="2" id="KW-1185">Reference proteome</keyword>
<dbReference type="Proteomes" id="UP001246858">
    <property type="component" value="Unassembled WGS sequence"/>
</dbReference>
<comment type="caution">
    <text evidence="1">The sequence shown here is derived from an EMBL/GenBank/DDBJ whole genome shotgun (WGS) entry which is preliminary data.</text>
</comment>
<sequence>MILYAELSDTDLVVLLKQADHAAFTEIYKRYALLFFHKVNKMLKDEDSSKDIIQELFIRLWNNPEKLQENGNLSGYLYVSVRNLVLQLIRKGKVMNDYLNSIAGFVEEVNMDTLNELDERELTRILQEEIEKLPAKMKQVFEMSRNQYLSHAEIAAQLGISDQTVKKQVNNALKILRSKVSAYAPAGWMIIELLKK</sequence>
<evidence type="ECO:0000313" key="2">
    <source>
        <dbReference type="Proteomes" id="UP001246858"/>
    </source>
</evidence>
<name>A0ACC6L3N0_9SPHI</name>